<dbReference type="AlphaFoldDB" id="A0A1I5HA87"/>
<dbReference type="RefSeq" id="WP_090072912.1">
    <property type="nucleotide sequence ID" value="NZ_FOVR01000006.1"/>
</dbReference>
<keyword evidence="3" id="KW-1185">Reference proteome</keyword>
<feature type="region of interest" description="Disordered" evidence="1">
    <location>
        <begin position="334"/>
        <end position="370"/>
    </location>
</feature>
<feature type="compositionally biased region" description="Basic and acidic residues" evidence="1">
    <location>
        <begin position="260"/>
        <end position="277"/>
    </location>
</feature>
<dbReference type="Proteomes" id="UP000199236">
    <property type="component" value="Unassembled WGS sequence"/>
</dbReference>
<feature type="compositionally biased region" description="Basic and acidic residues" evidence="1">
    <location>
        <begin position="339"/>
        <end position="356"/>
    </location>
</feature>
<gene>
    <name evidence="2" type="ORF">SAMN04488056_106111</name>
</gene>
<dbReference type="EMBL" id="FOVR01000006">
    <property type="protein sequence ID" value="SFO44980.1"/>
    <property type="molecule type" value="Genomic_DNA"/>
</dbReference>
<dbReference type="STRING" id="655353.SAMN04488056_106111"/>
<feature type="region of interest" description="Disordered" evidence="1">
    <location>
        <begin position="245"/>
        <end position="282"/>
    </location>
</feature>
<dbReference type="OrthoDB" id="7833734at2"/>
<evidence type="ECO:0000313" key="2">
    <source>
        <dbReference type="EMBL" id="SFO44980.1"/>
    </source>
</evidence>
<dbReference type="SUPFAM" id="SSF69279">
    <property type="entry name" value="Phage tail proteins"/>
    <property type="match status" value="1"/>
</dbReference>
<evidence type="ECO:0008006" key="4">
    <source>
        <dbReference type="Google" id="ProtNLM"/>
    </source>
</evidence>
<dbReference type="Pfam" id="PF05954">
    <property type="entry name" value="Phage_GPD"/>
    <property type="match status" value="1"/>
</dbReference>
<evidence type="ECO:0000313" key="3">
    <source>
        <dbReference type="Proteomes" id="UP000199236"/>
    </source>
</evidence>
<organism evidence="2 3">
    <name type="scientific">Cohaesibacter marisflavi</name>
    <dbReference type="NCBI Taxonomy" id="655353"/>
    <lineage>
        <taxon>Bacteria</taxon>
        <taxon>Pseudomonadati</taxon>
        <taxon>Pseudomonadota</taxon>
        <taxon>Alphaproteobacteria</taxon>
        <taxon>Hyphomicrobiales</taxon>
        <taxon>Cohaesibacteraceae</taxon>
    </lineage>
</organism>
<protein>
    <recommendedName>
        <fullName evidence="4">Phage protein D</fullName>
    </recommendedName>
</protein>
<evidence type="ECO:0000256" key="1">
    <source>
        <dbReference type="SAM" id="MobiDB-lite"/>
    </source>
</evidence>
<reference evidence="2 3" key="1">
    <citation type="submission" date="2016-10" db="EMBL/GenBank/DDBJ databases">
        <authorList>
            <person name="de Groot N.N."/>
        </authorList>
    </citation>
    <scope>NUCLEOTIDE SEQUENCE [LARGE SCALE GENOMIC DNA]</scope>
    <source>
        <strain evidence="2 3">CGMCC 1.9157</strain>
    </source>
</reference>
<sequence>MGASYYAVSIAGQLRLSSEDDPARVISLTINDPDEAAATASLRLDDKDGVIYLPQKNDPVSITLGRSKGGAQETFRGKVSNVTSSGGNGGRTLSVLADAADLTGKAKQPLQKSWQNKSVKDILTDAAKEAGLQPPRIDEAIGKIIRVSEVADGESYLEFAKRIGREVGGKSSLFDDLPVMIESNGGKSASGRSLVPVDVIWSDQSPNLTGWSISPKQSRFAHSAFAARYFDFEKGEVVEVEAEGKKEAKAKARSSASLKATKEEAEAAAKSDKEGAERAAGSGTITCDGNSAIFAGGLINLKGARAGVDGQYRVKSCTHTLNDSGYLCSLQIELPKGGAGKDDRKKQAATRSRSDSSSEPSGYGVTFGGV</sequence>
<name>A0A1I5HA87_9HYPH</name>
<accession>A0A1I5HA87</accession>
<proteinExistence type="predicted"/>